<dbReference type="SUPFAM" id="SSF50729">
    <property type="entry name" value="PH domain-like"/>
    <property type="match status" value="1"/>
</dbReference>
<sequence>MTELKESRFKSYIDEEQFASVNLTDEQRTKILDGETVVYEAHKVLLFAPLSDRKKATLGVLTVTTFKLSFASADDRDIENCCQQNFLLGPNDACLSSIDTIYQIGDKTKKKLTPGQNVSGKVKELLIICKNMRSLEFSFKHADRDSGKNITNALLHHAYPKRHSLLFAYDNKEPCVTSIYKEVCLFRKREQWKKELERTKCKNWRASVVNENFQTSHTMMSTLIVPQSVTDSSLILAIEHFRNRCCPVWVWGTPRGAALVRMADLLPTIQDRMQENILLEHIRKSHPEKKQPYIIDLTKECPSPKEIQASFLKLRELCVPENTRTFKSQDFKFYGLLDATKWMTHVSTCLTKALEAANQIYEHTSTVVLQEGNGQDLNCVVSSLVQLMLDSHFRTKYGFQSLIQKDWVAMGHPFTNRLGHILNKDIEQSPVFLLFLDCVWQLTQQYPAAFQFSETYLTTVWDSAHISIFDTFLFNCEHDRIIAENK</sequence>
<dbReference type="GO" id="GO:0016020">
    <property type="term" value="C:membrane"/>
    <property type="evidence" value="ECO:0007669"/>
    <property type="project" value="TreeGrafter"/>
</dbReference>
<comment type="caution">
    <text evidence="3">The sequence shown here is derived from an EMBL/GenBank/DDBJ whole genome shotgun (WGS) entry which is preliminary data.</text>
</comment>
<feature type="domain" description="Myotubularin phosphatase" evidence="2">
    <location>
        <begin position="186"/>
        <end position="486"/>
    </location>
</feature>
<name>A0A482WDA9_ASBVE</name>
<dbReference type="Proteomes" id="UP000292052">
    <property type="component" value="Unassembled WGS sequence"/>
</dbReference>
<comment type="similarity">
    <text evidence="1">Belongs to the protein-tyrosine phosphatase family. Non-receptor class myotubularin subfamily.</text>
</comment>
<dbReference type="STRING" id="1661398.A0A482WDA9"/>
<evidence type="ECO:0000313" key="4">
    <source>
        <dbReference type="Proteomes" id="UP000292052"/>
    </source>
</evidence>
<accession>A0A482WDA9</accession>
<dbReference type="CDD" id="cd14537">
    <property type="entry name" value="PTP-MTMR10-like"/>
    <property type="match status" value="1"/>
</dbReference>
<keyword evidence="4" id="KW-1185">Reference proteome</keyword>
<evidence type="ECO:0000313" key="3">
    <source>
        <dbReference type="EMBL" id="RZC43222.1"/>
    </source>
</evidence>
<dbReference type="PROSITE" id="PS51339">
    <property type="entry name" value="PPASE_MYOTUBULARIN"/>
    <property type="match status" value="1"/>
</dbReference>
<dbReference type="EMBL" id="QDEB01001141">
    <property type="protein sequence ID" value="RZC43222.1"/>
    <property type="molecule type" value="Genomic_DNA"/>
</dbReference>
<organism evidence="3 4">
    <name type="scientific">Asbolus verrucosus</name>
    <name type="common">Desert ironclad beetle</name>
    <dbReference type="NCBI Taxonomy" id="1661398"/>
    <lineage>
        <taxon>Eukaryota</taxon>
        <taxon>Metazoa</taxon>
        <taxon>Ecdysozoa</taxon>
        <taxon>Arthropoda</taxon>
        <taxon>Hexapoda</taxon>
        <taxon>Insecta</taxon>
        <taxon>Pterygota</taxon>
        <taxon>Neoptera</taxon>
        <taxon>Endopterygota</taxon>
        <taxon>Coleoptera</taxon>
        <taxon>Polyphaga</taxon>
        <taxon>Cucujiformia</taxon>
        <taxon>Tenebrionidae</taxon>
        <taxon>Pimeliinae</taxon>
        <taxon>Asbolus</taxon>
    </lineage>
</organism>
<evidence type="ECO:0000256" key="1">
    <source>
        <dbReference type="ARBA" id="ARBA00007471"/>
    </source>
</evidence>
<evidence type="ECO:0000259" key="2">
    <source>
        <dbReference type="PROSITE" id="PS51339"/>
    </source>
</evidence>
<dbReference type="PANTHER" id="PTHR10807">
    <property type="entry name" value="MYOTUBULARIN-RELATED"/>
    <property type="match status" value="1"/>
</dbReference>
<dbReference type="InterPro" id="IPR030564">
    <property type="entry name" value="Myotubularin"/>
</dbReference>
<protein>
    <recommendedName>
        <fullName evidence="2">Myotubularin phosphatase domain-containing protein</fullName>
    </recommendedName>
</protein>
<dbReference type="GO" id="GO:0046856">
    <property type="term" value="P:phosphatidylinositol dephosphorylation"/>
    <property type="evidence" value="ECO:0007669"/>
    <property type="project" value="TreeGrafter"/>
</dbReference>
<dbReference type="AlphaFoldDB" id="A0A482WDA9"/>
<dbReference type="Pfam" id="PF06602">
    <property type="entry name" value="Myotub-related"/>
    <property type="match status" value="2"/>
</dbReference>
<dbReference type="InterPro" id="IPR029021">
    <property type="entry name" value="Prot-tyrosine_phosphatase-like"/>
</dbReference>
<dbReference type="SUPFAM" id="SSF52799">
    <property type="entry name" value="(Phosphotyrosine protein) phosphatases II"/>
    <property type="match status" value="1"/>
</dbReference>
<dbReference type="OrthoDB" id="271628at2759"/>
<reference evidence="3 4" key="1">
    <citation type="submission" date="2017-03" db="EMBL/GenBank/DDBJ databases">
        <title>Genome of the blue death feigning beetle - Asbolus verrucosus.</title>
        <authorList>
            <person name="Rider S.D."/>
        </authorList>
    </citation>
    <scope>NUCLEOTIDE SEQUENCE [LARGE SCALE GENOMIC DNA]</scope>
    <source>
        <strain evidence="3">Butters</strain>
        <tissue evidence="3">Head and leg muscle</tissue>
    </source>
</reference>
<dbReference type="InterPro" id="IPR010569">
    <property type="entry name" value="Myotubularin-like_Pase_dom"/>
</dbReference>
<dbReference type="InterPro" id="IPR011993">
    <property type="entry name" value="PH-like_dom_sf"/>
</dbReference>
<dbReference type="PANTHER" id="PTHR10807:SF110">
    <property type="entry name" value="FI17948P1"/>
    <property type="match status" value="1"/>
</dbReference>
<proteinExistence type="inferred from homology"/>
<gene>
    <name evidence="3" type="ORF">BDFB_001366</name>
</gene>
<dbReference type="Gene3D" id="2.30.29.30">
    <property type="entry name" value="Pleckstrin-homology domain (PH domain)/Phosphotyrosine-binding domain (PTB)"/>
    <property type="match status" value="1"/>
</dbReference>
<dbReference type="GO" id="GO:0005737">
    <property type="term" value="C:cytoplasm"/>
    <property type="evidence" value="ECO:0007669"/>
    <property type="project" value="TreeGrafter"/>
</dbReference>